<organism evidence="1 2">
    <name type="scientific">Natronincola peptidivorans</name>
    <dbReference type="NCBI Taxonomy" id="426128"/>
    <lineage>
        <taxon>Bacteria</taxon>
        <taxon>Bacillati</taxon>
        <taxon>Bacillota</taxon>
        <taxon>Clostridia</taxon>
        <taxon>Peptostreptococcales</taxon>
        <taxon>Natronincolaceae</taxon>
        <taxon>Natronincola</taxon>
    </lineage>
</organism>
<name>A0A1I0E070_9FIRM</name>
<evidence type="ECO:0000313" key="2">
    <source>
        <dbReference type="Proteomes" id="UP000199568"/>
    </source>
</evidence>
<gene>
    <name evidence="1" type="ORF">SAMN05660297_02248</name>
</gene>
<reference evidence="1 2" key="1">
    <citation type="submission" date="2016-10" db="EMBL/GenBank/DDBJ databases">
        <authorList>
            <person name="de Groot N.N."/>
        </authorList>
    </citation>
    <scope>NUCLEOTIDE SEQUENCE [LARGE SCALE GENOMIC DNA]</scope>
    <source>
        <strain evidence="1 2">DSM 18979</strain>
    </source>
</reference>
<evidence type="ECO:0000313" key="1">
    <source>
        <dbReference type="EMBL" id="SET38420.1"/>
    </source>
</evidence>
<proteinExistence type="predicted"/>
<dbReference type="STRING" id="426128.SAMN05660297_02248"/>
<dbReference type="EMBL" id="FOHU01000009">
    <property type="protein sequence ID" value="SET38420.1"/>
    <property type="molecule type" value="Genomic_DNA"/>
</dbReference>
<sequence>MLKMDLSVSDQLREKEDAIERCLDKIEKARIILGRWEDEYVFREKPIAEAAIKFGSVRGPKTAHQRQSFKWFHEYENIKQFVRIANDYVTEVKELLEKCIIDEELKE</sequence>
<dbReference type="Proteomes" id="UP000199568">
    <property type="component" value="Unassembled WGS sequence"/>
</dbReference>
<accession>A0A1I0E070</accession>
<dbReference type="RefSeq" id="WP_090443832.1">
    <property type="nucleotide sequence ID" value="NZ_FOHU01000009.1"/>
</dbReference>
<keyword evidence="2" id="KW-1185">Reference proteome</keyword>
<protein>
    <submittedName>
        <fullName evidence="1">Uncharacterized protein</fullName>
    </submittedName>
</protein>
<dbReference type="AlphaFoldDB" id="A0A1I0E070"/>